<geneLocation type="plasmid" evidence="1">
    <name>unnamed1</name>
</geneLocation>
<gene>
    <name evidence="1" type="ORF">D5366_11545</name>
</gene>
<dbReference type="AlphaFoldDB" id="A0A4Y6V7L3"/>
<dbReference type="EMBL" id="CP032486">
    <property type="protein sequence ID" value="QDH26049.1"/>
    <property type="molecule type" value="Genomic_DNA"/>
</dbReference>
<reference evidence="1 2" key="1">
    <citation type="submission" date="2018-09" db="EMBL/GenBank/DDBJ databases">
        <title>The complete genome sequence of Neokomagataea tanensis NBRC 106556(T).</title>
        <authorList>
            <person name="Chua K.-O."/>
            <person name="See-Too W.-S."/>
            <person name="Hong K.-W."/>
            <person name="Yin W.-F."/>
            <person name="Chan K.-G."/>
        </authorList>
    </citation>
    <scope>NUCLEOTIDE SEQUENCE [LARGE SCALE GENOMIC DNA]</scope>
    <source>
        <strain evidence="2">AH13 \ NBRC 106556</strain>
        <plasmid evidence="1 2">unnamed1</plasmid>
    </source>
</reference>
<keyword evidence="1" id="KW-0614">Plasmid</keyword>
<sequence length="114" mass="13036">MMPSWNWKSLACGDVNGSHWIMTQVLAYDRREDRFQSLFVQTVGSNNNQEIRVIEHGPLAGDIVIAEPTTDAPYGYWITVLSQDSATYRERMWFRSATHYGGLCCKVLKLPFSC</sequence>
<evidence type="ECO:0000313" key="2">
    <source>
        <dbReference type="Proteomes" id="UP000317214"/>
    </source>
</evidence>
<dbReference type="Proteomes" id="UP000317214">
    <property type="component" value="Plasmid unnamed1"/>
</dbReference>
<proteinExistence type="predicted"/>
<name>A0A4Y6V7L3_9PROT</name>
<accession>A0A4Y6V7L3</accession>
<organism evidence="1 2">
    <name type="scientific">Neokomagataea tanensis</name>
    <dbReference type="NCBI Taxonomy" id="661191"/>
    <lineage>
        <taxon>Bacteria</taxon>
        <taxon>Pseudomonadati</taxon>
        <taxon>Pseudomonadota</taxon>
        <taxon>Alphaproteobacteria</taxon>
        <taxon>Acetobacterales</taxon>
        <taxon>Acetobacteraceae</taxon>
        <taxon>Neokomagataea</taxon>
    </lineage>
</organism>
<dbReference type="KEGG" id="ntn:D5366_11545"/>
<evidence type="ECO:0000313" key="1">
    <source>
        <dbReference type="EMBL" id="QDH26049.1"/>
    </source>
</evidence>
<protein>
    <submittedName>
        <fullName evidence="1">Uncharacterized protein</fullName>
    </submittedName>
</protein>
<keyword evidence="2" id="KW-1185">Reference proteome</keyword>